<sequence>MHDVVIIGGGIGGLSAAWRLRDRDVLLLEAGDRPGGRLRSEERGPYWLNFGAHLFGEASSPAGALADELGLEARPIPGDRMGIAMKGRLVAGGRSETFPLRLPLDLASRLSFVRMGLKLRGGVMQLLKVQAPVAGEGPAERRMRQLAFANAQTLEAYVGGLTPQVAGMLRTITERTAADPSEMAAGYGLTSFAQVWSKHSFGRNLYGGSSRLPQAIAAALGHRLRLGADVTHVEQKGDAVEIRYRHGGTEHRVMARHAIVATPAPVSARIMRGLPADTQDALGKVRYGPFLSVAVLTGERGPMPWDGNYAIATPGLSFGVFFNQASTLRVGPRQPGGSLMLFRGARGAAELMQRPDAEIEALFRSDLERLFPQAVGIVKEMQVQRWPLGAPYSFPGRAALQPALTRDLSRVHLAGDYLEFPCMDAAISTATEAAARINTLLDAQRPYGSTTGLRNTREPKDA</sequence>
<accession>A0A0P0Z0T8</accession>
<name>A0A0P0Z0T8_9HYPH</name>
<protein>
    <submittedName>
        <fullName evidence="2">Putative oxidoreductase</fullName>
    </submittedName>
</protein>
<reference evidence="2" key="1">
    <citation type="journal article" date="2015" name="Proc. Natl. Acad. Sci. U.S.A.">
        <title>Bacterial clade with the ribosomal RNA operon on a small plasmid rather than the chromosome.</title>
        <authorList>
            <person name="Anda M."/>
            <person name="Ohtsubo Y."/>
            <person name="Okubo T."/>
            <person name="Sugawara M."/>
            <person name="Nagata Y."/>
            <person name="Tsuda M."/>
            <person name="Minamisawa K."/>
            <person name="Mitsui H."/>
        </authorList>
    </citation>
    <scope>NUCLEOTIDE SEQUENCE</scope>
    <source>
        <strain evidence="2">JCM 14755</strain>
    </source>
</reference>
<feature type="domain" description="Amine oxidase" evidence="1">
    <location>
        <begin position="11"/>
        <end position="437"/>
    </location>
</feature>
<dbReference type="Pfam" id="PF01593">
    <property type="entry name" value="Amino_oxidase"/>
    <property type="match status" value="1"/>
</dbReference>
<dbReference type="InterPro" id="IPR002937">
    <property type="entry name" value="Amino_oxidase"/>
</dbReference>
<proteinExistence type="predicted"/>
<evidence type="ECO:0000259" key="1">
    <source>
        <dbReference type="Pfam" id="PF01593"/>
    </source>
</evidence>
<dbReference type="GO" id="GO:0016491">
    <property type="term" value="F:oxidoreductase activity"/>
    <property type="evidence" value="ECO:0007669"/>
    <property type="project" value="InterPro"/>
</dbReference>
<dbReference type="InterPro" id="IPR050464">
    <property type="entry name" value="Zeta_carotene_desat/Oxidored"/>
</dbReference>
<dbReference type="Gene3D" id="3.50.50.60">
    <property type="entry name" value="FAD/NAD(P)-binding domain"/>
    <property type="match status" value="1"/>
</dbReference>
<organism evidence="2">
    <name type="scientific">Aureimonas frigidaquae</name>
    <dbReference type="NCBI Taxonomy" id="424757"/>
    <lineage>
        <taxon>Bacteria</taxon>
        <taxon>Pseudomonadati</taxon>
        <taxon>Pseudomonadota</taxon>
        <taxon>Alphaproteobacteria</taxon>
        <taxon>Hyphomicrobiales</taxon>
        <taxon>Aurantimonadaceae</taxon>
        <taxon>Aureimonas</taxon>
    </lineage>
</organism>
<dbReference type="AlphaFoldDB" id="A0A0P0Z0T8"/>
<dbReference type="InterPro" id="IPR036188">
    <property type="entry name" value="FAD/NAD-bd_sf"/>
</dbReference>
<dbReference type="PANTHER" id="PTHR42923">
    <property type="entry name" value="PROTOPORPHYRINOGEN OXIDASE"/>
    <property type="match status" value="1"/>
</dbReference>
<dbReference type="EMBL" id="LC066375">
    <property type="protein sequence ID" value="BAT27460.1"/>
    <property type="molecule type" value="Genomic_DNA"/>
</dbReference>
<dbReference type="SUPFAM" id="SSF51905">
    <property type="entry name" value="FAD/NAD(P)-binding domain"/>
    <property type="match status" value="1"/>
</dbReference>
<evidence type="ECO:0000313" key="2">
    <source>
        <dbReference type="EMBL" id="BAT27460.1"/>
    </source>
</evidence>